<accession>A0A8S1WTQ5</accession>
<keyword evidence="2" id="KW-1185">Reference proteome</keyword>
<organism evidence="1 2">
    <name type="scientific">Paramecium octaurelia</name>
    <dbReference type="NCBI Taxonomy" id="43137"/>
    <lineage>
        <taxon>Eukaryota</taxon>
        <taxon>Sar</taxon>
        <taxon>Alveolata</taxon>
        <taxon>Ciliophora</taxon>
        <taxon>Intramacronucleata</taxon>
        <taxon>Oligohymenophorea</taxon>
        <taxon>Peniculida</taxon>
        <taxon>Parameciidae</taxon>
        <taxon>Paramecium</taxon>
    </lineage>
</organism>
<proteinExistence type="predicted"/>
<protein>
    <submittedName>
        <fullName evidence="1">Uncharacterized protein</fullName>
    </submittedName>
</protein>
<name>A0A8S1WTQ5_PAROT</name>
<evidence type="ECO:0000313" key="1">
    <source>
        <dbReference type="EMBL" id="CAD8191539.1"/>
    </source>
</evidence>
<dbReference type="EMBL" id="CAJJDP010000100">
    <property type="protein sequence ID" value="CAD8191539.1"/>
    <property type="molecule type" value="Genomic_DNA"/>
</dbReference>
<evidence type="ECO:0000313" key="2">
    <source>
        <dbReference type="Proteomes" id="UP000683925"/>
    </source>
</evidence>
<gene>
    <name evidence="1" type="ORF">POCTA_138.1.T1000055</name>
</gene>
<sequence length="71" mass="7968">MGLLLQFLNLNILDQSKCLGLLVIRLFLIQNLIAQGDISNLLENSIARNPRILQQQQQCTQFSGSNLEQGD</sequence>
<reference evidence="1" key="1">
    <citation type="submission" date="2021-01" db="EMBL/GenBank/DDBJ databases">
        <authorList>
            <consortium name="Genoscope - CEA"/>
            <person name="William W."/>
        </authorList>
    </citation>
    <scope>NUCLEOTIDE SEQUENCE</scope>
</reference>
<comment type="caution">
    <text evidence="1">The sequence shown here is derived from an EMBL/GenBank/DDBJ whole genome shotgun (WGS) entry which is preliminary data.</text>
</comment>
<dbReference type="AlphaFoldDB" id="A0A8S1WTQ5"/>
<dbReference type="Proteomes" id="UP000683925">
    <property type="component" value="Unassembled WGS sequence"/>
</dbReference>